<feature type="transmembrane region" description="Helical" evidence="5">
    <location>
        <begin position="255"/>
        <end position="275"/>
    </location>
</feature>
<dbReference type="SUPFAM" id="SSF103473">
    <property type="entry name" value="MFS general substrate transporter"/>
    <property type="match status" value="1"/>
</dbReference>
<feature type="transmembrane region" description="Helical" evidence="5">
    <location>
        <begin position="311"/>
        <end position="333"/>
    </location>
</feature>
<feature type="transmembrane region" description="Helical" evidence="5">
    <location>
        <begin position="24"/>
        <end position="42"/>
    </location>
</feature>
<evidence type="ECO:0000256" key="1">
    <source>
        <dbReference type="ARBA" id="ARBA00004141"/>
    </source>
</evidence>
<feature type="transmembrane region" description="Helical" evidence="5">
    <location>
        <begin position="58"/>
        <end position="76"/>
    </location>
</feature>
<evidence type="ECO:0000256" key="3">
    <source>
        <dbReference type="ARBA" id="ARBA00022989"/>
    </source>
</evidence>
<evidence type="ECO:0000256" key="2">
    <source>
        <dbReference type="ARBA" id="ARBA00022692"/>
    </source>
</evidence>
<evidence type="ECO:0000313" key="6">
    <source>
        <dbReference type="EMBL" id="RUS68060.1"/>
    </source>
</evidence>
<gene>
    <name evidence="6" type="primary">ybjJ</name>
    <name evidence="6" type="ORF">CUZ56_00544</name>
</gene>
<dbReference type="InterPro" id="IPR036259">
    <property type="entry name" value="MFS_trans_sf"/>
</dbReference>
<dbReference type="EMBL" id="PQSP01000001">
    <property type="protein sequence ID" value="RUS68060.1"/>
    <property type="molecule type" value="Genomic_DNA"/>
</dbReference>
<dbReference type="OrthoDB" id="9810941at2"/>
<keyword evidence="2 5" id="KW-0812">Transmembrane</keyword>
<feature type="transmembrane region" description="Helical" evidence="5">
    <location>
        <begin position="112"/>
        <end position="130"/>
    </location>
</feature>
<feature type="transmembrane region" description="Helical" evidence="5">
    <location>
        <begin position="176"/>
        <end position="195"/>
    </location>
</feature>
<dbReference type="GO" id="GO:0022857">
    <property type="term" value="F:transmembrane transporter activity"/>
    <property type="evidence" value="ECO:0007669"/>
    <property type="project" value="InterPro"/>
</dbReference>
<protein>
    <submittedName>
        <fullName evidence="6">Inner membrane protein YbjJ</fullName>
    </submittedName>
</protein>
<dbReference type="RefSeq" id="WP_126977922.1">
    <property type="nucleotide sequence ID" value="NZ_PQSP01000001.1"/>
</dbReference>
<dbReference type="Gene3D" id="1.20.1250.20">
    <property type="entry name" value="MFS general substrate transporter like domains"/>
    <property type="match status" value="2"/>
</dbReference>
<dbReference type="InterPro" id="IPR011701">
    <property type="entry name" value="MFS"/>
</dbReference>
<keyword evidence="7" id="KW-1185">Reference proteome</keyword>
<dbReference type="AlphaFoldDB" id="A0A433SH91"/>
<comment type="subcellular location">
    <subcellularLocation>
        <location evidence="1">Membrane</location>
        <topology evidence="1">Multi-pass membrane protein</topology>
    </subcellularLocation>
</comment>
<name>A0A433SH91_9BURK</name>
<dbReference type="PANTHER" id="PTHR23514">
    <property type="entry name" value="BYPASS OF STOP CODON PROTEIN 6"/>
    <property type="match status" value="1"/>
</dbReference>
<sequence length="402" mass="42235">MTNDLTSAGAKPTWDLAEFKRARWVVWLHFFMGGFLFAAWGIEIPNVKTHYGISEADLGLLLLGAGIGALFALSMAGRVIARWGASLVLSCTQASAALVMVFLFVFSSLPGLIGVLICFGFLGTLADVAINAEAAELELRSQRTLMSTCHGMFSLGGMVGAGLGAGLLALQMSAQWHLICMAALIVLSVIVSYRMKPRDFGMMEQTIQTPLGRRHLLFPRAVLLLGMLAALGFLAEGAMYDWSTLYMKQELGSPVDQAALAYAFFSAAMAATRFIGDRLRARYEPAALLRACASLVVVAMVVMLLAGNPYVALVCFALAGVGLANVVPILFSAAIKVPGISAAQAIAAVSAVGYAGLMGGPALIGFVAHASTLTIALFLVAACALAQACLAKKALNPPRQDP</sequence>
<feature type="transmembrane region" description="Helical" evidence="5">
    <location>
        <begin position="373"/>
        <end position="391"/>
    </location>
</feature>
<dbReference type="CDD" id="cd17393">
    <property type="entry name" value="MFS_MosC_like"/>
    <property type="match status" value="1"/>
</dbReference>
<feature type="transmembrane region" description="Helical" evidence="5">
    <location>
        <begin position="287"/>
        <end position="305"/>
    </location>
</feature>
<keyword evidence="3 5" id="KW-1133">Transmembrane helix</keyword>
<keyword evidence="4 5" id="KW-0472">Membrane</keyword>
<dbReference type="InterPro" id="IPR051788">
    <property type="entry name" value="MFS_Transporter"/>
</dbReference>
<proteinExistence type="predicted"/>
<dbReference type="Proteomes" id="UP000286947">
    <property type="component" value="Unassembled WGS sequence"/>
</dbReference>
<dbReference type="PANTHER" id="PTHR23514:SF13">
    <property type="entry name" value="INNER MEMBRANE PROTEIN YBJJ"/>
    <property type="match status" value="1"/>
</dbReference>
<feature type="transmembrane region" description="Helical" evidence="5">
    <location>
        <begin position="345"/>
        <end position="367"/>
    </location>
</feature>
<feature type="transmembrane region" description="Helical" evidence="5">
    <location>
        <begin position="83"/>
        <end position="106"/>
    </location>
</feature>
<organism evidence="6 7">
    <name type="scientific">Saezia sanguinis</name>
    <dbReference type="NCBI Taxonomy" id="1965230"/>
    <lineage>
        <taxon>Bacteria</taxon>
        <taxon>Pseudomonadati</taxon>
        <taxon>Pseudomonadota</taxon>
        <taxon>Betaproteobacteria</taxon>
        <taxon>Burkholderiales</taxon>
        <taxon>Saeziaceae</taxon>
        <taxon>Saezia</taxon>
    </lineage>
</organism>
<feature type="transmembrane region" description="Helical" evidence="5">
    <location>
        <begin position="151"/>
        <end position="170"/>
    </location>
</feature>
<reference evidence="6 7" key="1">
    <citation type="submission" date="2018-01" db="EMBL/GenBank/DDBJ databases">
        <title>Saezia sanguinis gen. nov., sp. nov., in the order Burkholderiales isolated from human blood.</title>
        <authorList>
            <person name="Medina-Pascual M.J."/>
            <person name="Valdezate S."/>
            <person name="Monzon S."/>
            <person name="Cuesta I."/>
            <person name="Carrasco G."/>
            <person name="Villalon P."/>
            <person name="Saez-Nieto J.A."/>
        </authorList>
    </citation>
    <scope>NUCLEOTIDE SEQUENCE [LARGE SCALE GENOMIC DNA]</scope>
    <source>
        <strain evidence="6 7">CNM695-12</strain>
    </source>
</reference>
<accession>A0A433SH91</accession>
<comment type="caution">
    <text evidence="6">The sequence shown here is derived from an EMBL/GenBank/DDBJ whole genome shotgun (WGS) entry which is preliminary data.</text>
</comment>
<dbReference type="Pfam" id="PF07690">
    <property type="entry name" value="MFS_1"/>
    <property type="match status" value="1"/>
</dbReference>
<evidence type="ECO:0000313" key="7">
    <source>
        <dbReference type="Proteomes" id="UP000286947"/>
    </source>
</evidence>
<dbReference type="GO" id="GO:0016020">
    <property type="term" value="C:membrane"/>
    <property type="evidence" value="ECO:0007669"/>
    <property type="project" value="UniProtKB-SubCell"/>
</dbReference>
<evidence type="ECO:0000256" key="5">
    <source>
        <dbReference type="SAM" id="Phobius"/>
    </source>
</evidence>
<evidence type="ECO:0000256" key="4">
    <source>
        <dbReference type="ARBA" id="ARBA00023136"/>
    </source>
</evidence>
<feature type="transmembrane region" description="Helical" evidence="5">
    <location>
        <begin position="216"/>
        <end position="235"/>
    </location>
</feature>